<evidence type="ECO:0000259" key="7">
    <source>
        <dbReference type="Pfam" id="PF01702"/>
    </source>
</evidence>
<evidence type="ECO:0000256" key="2">
    <source>
        <dbReference type="ARBA" id="ARBA00022694"/>
    </source>
</evidence>
<name>A0ABR2YS55_9CHLO</name>
<reference evidence="8 9" key="1">
    <citation type="journal article" date="2024" name="Nat. Commun.">
        <title>Phylogenomics reveals the evolutionary origins of lichenization in chlorophyte algae.</title>
        <authorList>
            <person name="Puginier C."/>
            <person name="Libourel C."/>
            <person name="Otte J."/>
            <person name="Skaloud P."/>
            <person name="Haon M."/>
            <person name="Grisel S."/>
            <person name="Petersen M."/>
            <person name="Berrin J.G."/>
            <person name="Delaux P.M."/>
            <person name="Dal Grande F."/>
            <person name="Keller J."/>
        </authorList>
    </citation>
    <scope>NUCLEOTIDE SEQUENCE [LARGE SCALE GENOMIC DNA]</scope>
    <source>
        <strain evidence="8 9">SAG 216-7</strain>
    </source>
</reference>
<accession>A0ABR2YS55</accession>
<keyword evidence="3" id="KW-0479">Metal-binding</keyword>
<dbReference type="Gene3D" id="3.20.20.105">
    <property type="entry name" value="Queuine tRNA-ribosyltransferase-like"/>
    <property type="match status" value="1"/>
</dbReference>
<evidence type="ECO:0000313" key="8">
    <source>
        <dbReference type="EMBL" id="KAK9909732.1"/>
    </source>
</evidence>
<dbReference type="HAMAP" id="MF_03043">
    <property type="entry name" value="QTRT2"/>
    <property type="match status" value="1"/>
</dbReference>
<feature type="compositionally biased region" description="Polar residues" evidence="6">
    <location>
        <begin position="290"/>
        <end position="305"/>
    </location>
</feature>
<dbReference type="Pfam" id="PF01702">
    <property type="entry name" value="TGT"/>
    <property type="match status" value="1"/>
</dbReference>
<gene>
    <name evidence="8" type="ORF">WJX75_006677</name>
</gene>
<sequence>MFHVDHTDGKARTGTLTTRQCEVATPAALLYTFRGSPLSLTPDLLDSLGPEARTLHLDASQFLESPGPDLLRKFGGGAHGFFALQGCTLIASPRDPLTYGIQRWRSGADEGIRVASHSGHQDLPVTRYLDVMSALAPDYFAALSDEVPSVKVSHRRAAVSVDRTLHWLDQCLAAKQGSSGVLASIQGSSYSFERQRCASEAARRPGVAGFSLAGFGTGESCEERAALMEATTAELPENLPRFLLAGAGTPEDALDAMAAGVDFIDGSFAVRAAYTGAALLLRECDRGQASAQAPNQSEQTQSSALPQYEPVSRHAAQLSSAPPWRRGPADAAAHQELGGKVVLDRNNKRPPHAASRETSVHRDRHTRAYIHHLLNVNEMLAQILLEVHNSQNYLGFFADARRAIAAGTFADHRLAFLERKTLVGAAE</sequence>
<evidence type="ECO:0000256" key="3">
    <source>
        <dbReference type="ARBA" id="ARBA00022723"/>
    </source>
</evidence>
<dbReference type="InterPro" id="IPR002616">
    <property type="entry name" value="tRNA_ribo_trans-like"/>
</dbReference>
<dbReference type="InterPro" id="IPR050852">
    <property type="entry name" value="Queuine_tRNA-ribosyltrfase"/>
</dbReference>
<protein>
    <recommendedName>
        <fullName evidence="5">Queuine tRNA-ribosyltransferase accessory subunit 2</fullName>
    </recommendedName>
    <alternativeName>
        <fullName evidence="5">Queuine tRNA-ribosyltransferase domain-containing protein 1</fullName>
    </alternativeName>
</protein>
<comment type="caution">
    <text evidence="8">The sequence shown here is derived from an EMBL/GenBank/DDBJ whole genome shotgun (WGS) entry which is preliminary data.</text>
</comment>
<dbReference type="Proteomes" id="UP001491310">
    <property type="component" value="Unassembled WGS sequence"/>
</dbReference>
<evidence type="ECO:0000313" key="9">
    <source>
        <dbReference type="Proteomes" id="UP001491310"/>
    </source>
</evidence>
<evidence type="ECO:0000256" key="6">
    <source>
        <dbReference type="SAM" id="MobiDB-lite"/>
    </source>
</evidence>
<feature type="domain" description="tRNA-guanine(15) transglycosylase-like" evidence="7">
    <location>
        <begin position="10"/>
        <end position="419"/>
    </location>
</feature>
<dbReference type="PANTHER" id="PTHR46064:SF1">
    <property type="entry name" value="QUEUINE TRNA-RIBOSYLTRANSFERASE ACCESSORY SUBUNIT 2"/>
    <property type="match status" value="1"/>
</dbReference>
<feature type="region of interest" description="Disordered" evidence="6">
    <location>
        <begin position="290"/>
        <end position="362"/>
    </location>
</feature>
<comment type="function">
    <text evidence="5">Non-catalytic subunit of the queuine tRNA-ribosyltransferase (TGT) that catalyzes the base-exchange of a guanine (G) residue with queuine (Q) at position 34 (anticodon wobble position) in tRNAs with GU(N) anticodons (tRNA-Asp, -Asn, -His and -Tyr), resulting in the hypermodified nucleoside queuosine (7-(((4,5-cis-dihydroxy-2-cyclopenten-1-yl)amino)methyl)-7-deazaguanosine).</text>
</comment>
<keyword evidence="1 5" id="KW-0963">Cytoplasm</keyword>
<comment type="caution">
    <text evidence="5">Lacks conserved residue(s) required for the propagation of feature annotation.</text>
</comment>
<evidence type="ECO:0000256" key="4">
    <source>
        <dbReference type="ARBA" id="ARBA00022833"/>
    </source>
</evidence>
<proteinExistence type="inferred from homology"/>
<evidence type="ECO:0000256" key="1">
    <source>
        <dbReference type="ARBA" id="ARBA00022490"/>
    </source>
</evidence>
<comment type="similarity">
    <text evidence="5">Belongs to the queuine tRNA-ribosyltransferase family. QTRT2 subfamily.</text>
</comment>
<organism evidence="8 9">
    <name type="scientific">Coccomyxa subellipsoidea</name>
    <dbReference type="NCBI Taxonomy" id="248742"/>
    <lineage>
        <taxon>Eukaryota</taxon>
        <taxon>Viridiplantae</taxon>
        <taxon>Chlorophyta</taxon>
        <taxon>core chlorophytes</taxon>
        <taxon>Trebouxiophyceae</taxon>
        <taxon>Trebouxiophyceae incertae sedis</taxon>
        <taxon>Coccomyxaceae</taxon>
        <taxon>Coccomyxa</taxon>
    </lineage>
</organism>
<dbReference type="PANTHER" id="PTHR46064">
    <property type="entry name" value="QUEUINE TRNA-RIBOSYLTRANSFERASE ACCESSORY SUBUNIT 2"/>
    <property type="match status" value="1"/>
</dbReference>
<dbReference type="NCBIfam" id="TIGR00449">
    <property type="entry name" value="tgt_general"/>
    <property type="match status" value="1"/>
</dbReference>
<dbReference type="EMBL" id="JALJOT010000006">
    <property type="protein sequence ID" value="KAK9909732.1"/>
    <property type="molecule type" value="Genomic_DNA"/>
</dbReference>
<dbReference type="SUPFAM" id="SSF51713">
    <property type="entry name" value="tRNA-guanine transglycosylase"/>
    <property type="match status" value="1"/>
</dbReference>
<dbReference type="InterPro" id="IPR028592">
    <property type="entry name" value="QTRTD1"/>
</dbReference>
<comment type="subunit">
    <text evidence="5">Heterodimer of a catalytic subunit and an accessory subunit.</text>
</comment>
<evidence type="ECO:0000256" key="5">
    <source>
        <dbReference type="HAMAP-Rule" id="MF_03043"/>
    </source>
</evidence>
<keyword evidence="2 5" id="KW-0819">tRNA processing</keyword>
<keyword evidence="9" id="KW-1185">Reference proteome</keyword>
<dbReference type="InterPro" id="IPR036511">
    <property type="entry name" value="TGT-like_sf"/>
</dbReference>
<comment type="subcellular location">
    <subcellularLocation>
        <location evidence="5">Cytoplasm</location>
    </subcellularLocation>
</comment>
<keyword evidence="4" id="KW-0862">Zinc</keyword>